<dbReference type="EC" id="2.7.13.3" evidence="3"/>
<evidence type="ECO:0000259" key="15">
    <source>
        <dbReference type="PROSITE" id="PS50109"/>
    </source>
</evidence>
<dbReference type="InterPro" id="IPR005467">
    <property type="entry name" value="His_kinase_dom"/>
</dbReference>
<dbReference type="GO" id="GO:0005886">
    <property type="term" value="C:plasma membrane"/>
    <property type="evidence" value="ECO:0007669"/>
    <property type="project" value="UniProtKB-SubCell"/>
</dbReference>
<dbReference type="InterPro" id="IPR036097">
    <property type="entry name" value="HisK_dim/P_sf"/>
</dbReference>
<evidence type="ECO:0000313" key="17">
    <source>
        <dbReference type="EMBL" id="AWW32088.1"/>
    </source>
</evidence>
<dbReference type="Pfam" id="PF02518">
    <property type="entry name" value="HATPase_c"/>
    <property type="match status" value="1"/>
</dbReference>
<evidence type="ECO:0000256" key="12">
    <source>
        <dbReference type="ARBA" id="ARBA00023012"/>
    </source>
</evidence>
<dbReference type="GO" id="GO:0000155">
    <property type="term" value="F:phosphorelay sensor kinase activity"/>
    <property type="evidence" value="ECO:0007669"/>
    <property type="project" value="InterPro"/>
</dbReference>
<evidence type="ECO:0000256" key="1">
    <source>
        <dbReference type="ARBA" id="ARBA00000085"/>
    </source>
</evidence>
<dbReference type="GO" id="GO:0005524">
    <property type="term" value="F:ATP binding"/>
    <property type="evidence" value="ECO:0007669"/>
    <property type="project" value="UniProtKB-KW"/>
</dbReference>
<dbReference type="SMART" id="SM00388">
    <property type="entry name" value="HisKA"/>
    <property type="match status" value="1"/>
</dbReference>
<evidence type="ECO:0000256" key="3">
    <source>
        <dbReference type="ARBA" id="ARBA00012438"/>
    </source>
</evidence>
<comment type="subcellular location">
    <subcellularLocation>
        <location evidence="2">Cell membrane</location>
        <topology evidence="2">Multi-pass membrane protein</topology>
    </subcellularLocation>
</comment>
<dbReference type="InterPro" id="IPR003660">
    <property type="entry name" value="HAMP_dom"/>
</dbReference>
<feature type="domain" description="Histidine kinase" evidence="15">
    <location>
        <begin position="239"/>
        <end position="456"/>
    </location>
</feature>
<keyword evidence="7 14" id="KW-0812">Transmembrane</keyword>
<dbReference type="EMBL" id="CP030041">
    <property type="protein sequence ID" value="AWW32088.1"/>
    <property type="molecule type" value="Genomic_DNA"/>
</dbReference>
<keyword evidence="11 14" id="KW-1133">Transmembrane helix</keyword>
<dbReference type="CDD" id="cd00082">
    <property type="entry name" value="HisKA"/>
    <property type="match status" value="1"/>
</dbReference>
<dbReference type="PANTHER" id="PTHR45528">
    <property type="entry name" value="SENSOR HISTIDINE KINASE CPXA"/>
    <property type="match status" value="1"/>
</dbReference>
<feature type="transmembrane region" description="Helical" evidence="14">
    <location>
        <begin position="156"/>
        <end position="175"/>
    </location>
</feature>
<dbReference type="SMART" id="SM00387">
    <property type="entry name" value="HATPase_c"/>
    <property type="match status" value="1"/>
</dbReference>
<keyword evidence="18" id="KW-1185">Reference proteome</keyword>
<gene>
    <name evidence="17" type="ORF">DN752_19180</name>
</gene>
<evidence type="ECO:0000259" key="16">
    <source>
        <dbReference type="PROSITE" id="PS50885"/>
    </source>
</evidence>
<reference evidence="17 18" key="1">
    <citation type="submission" date="2018-06" db="EMBL/GenBank/DDBJ databases">
        <title>Echinicola strongylocentroti sp. nov., isolated from a sea urchin Strongylocentrotus intermedius.</title>
        <authorList>
            <person name="Bae S.S."/>
        </authorList>
    </citation>
    <scope>NUCLEOTIDE SEQUENCE [LARGE SCALE GENOMIC DNA]</scope>
    <source>
        <strain evidence="17 18">MEBiC08714</strain>
    </source>
</reference>
<keyword evidence="6" id="KW-0808">Transferase</keyword>
<name>A0A2Z4IN73_9BACT</name>
<evidence type="ECO:0000256" key="8">
    <source>
        <dbReference type="ARBA" id="ARBA00022741"/>
    </source>
</evidence>
<dbReference type="InterPro" id="IPR036890">
    <property type="entry name" value="HATPase_C_sf"/>
</dbReference>
<keyword evidence="10" id="KW-0067">ATP-binding</keyword>
<dbReference type="SUPFAM" id="SSF47384">
    <property type="entry name" value="Homodimeric domain of signal transducing histidine kinase"/>
    <property type="match status" value="1"/>
</dbReference>
<comment type="catalytic activity">
    <reaction evidence="1">
        <text>ATP + protein L-histidine = ADP + protein N-phospho-L-histidine.</text>
        <dbReference type="EC" id="2.7.13.3"/>
    </reaction>
</comment>
<evidence type="ECO:0000256" key="6">
    <source>
        <dbReference type="ARBA" id="ARBA00022679"/>
    </source>
</evidence>
<dbReference type="SUPFAM" id="SSF158472">
    <property type="entry name" value="HAMP domain-like"/>
    <property type="match status" value="1"/>
</dbReference>
<dbReference type="SUPFAM" id="SSF55874">
    <property type="entry name" value="ATPase domain of HSP90 chaperone/DNA topoisomerase II/histidine kinase"/>
    <property type="match status" value="1"/>
</dbReference>
<accession>A0A2Z4IN73</accession>
<dbReference type="Proteomes" id="UP000248688">
    <property type="component" value="Chromosome"/>
</dbReference>
<protein>
    <recommendedName>
        <fullName evidence="3">histidine kinase</fullName>
        <ecNumber evidence="3">2.7.13.3</ecNumber>
    </recommendedName>
</protein>
<evidence type="ECO:0000256" key="9">
    <source>
        <dbReference type="ARBA" id="ARBA00022777"/>
    </source>
</evidence>
<dbReference type="AlphaFoldDB" id="A0A2Z4IN73"/>
<dbReference type="Gene3D" id="6.10.340.10">
    <property type="match status" value="1"/>
</dbReference>
<dbReference type="Pfam" id="PF00672">
    <property type="entry name" value="HAMP"/>
    <property type="match status" value="1"/>
</dbReference>
<dbReference type="SMART" id="SM00304">
    <property type="entry name" value="HAMP"/>
    <property type="match status" value="1"/>
</dbReference>
<evidence type="ECO:0000256" key="7">
    <source>
        <dbReference type="ARBA" id="ARBA00022692"/>
    </source>
</evidence>
<evidence type="ECO:0000256" key="11">
    <source>
        <dbReference type="ARBA" id="ARBA00022989"/>
    </source>
</evidence>
<feature type="transmembrane region" description="Helical" evidence="14">
    <location>
        <begin position="7"/>
        <end position="30"/>
    </location>
</feature>
<dbReference type="InterPro" id="IPR004358">
    <property type="entry name" value="Sig_transdc_His_kin-like_C"/>
</dbReference>
<evidence type="ECO:0000256" key="4">
    <source>
        <dbReference type="ARBA" id="ARBA00022475"/>
    </source>
</evidence>
<keyword evidence="8" id="KW-0547">Nucleotide-binding</keyword>
<keyword evidence="4" id="KW-1003">Cell membrane</keyword>
<dbReference type="PROSITE" id="PS50885">
    <property type="entry name" value="HAMP"/>
    <property type="match status" value="1"/>
</dbReference>
<keyword evidence="12" id="KW-0902">Two-component regulatory system</keyword>
<keyword evidence="5" id="KW-0597">Phosphoprotein</keyword>
<sequence>MKTQNKIVYVLLIVFFSYTLLFSGFIYYSISNYAFTDFYKRLEIRAITTAKSQLENESEGNIIRELRQEYLEVLPDEEIKMYKLPENGEWQGVSGLEKFKSGFIEEILEDGTSMYNDSRTFFYGTTYTTVGKATYLVIISAENYFITHHVHYLRNLLFTSLAIAFVIILVVAFLFTRKYIQPINDIIEKVKEISSENLHLRLNQKSKNDDTISQLAQTFNDMLNRLETSFETQKNFISNASHELNTPLTSIIGEADVTLSKIRRPEEYIMSLQTILEEAEKLDKKTKALLMLAQTGFDGKRQKFNMLRTDQLIMDVKDTVEKIYPGSKISIDFSLLPENPYKLKINANEALLHLALSNIILNGCKYSDFSPVHVALGVSEGKVIVIVKDEGIGIPDTEMKYIYDPYFRASNTKNHEGYGIGLPLARNIVRMHRGELVVTSTENEGTTVQITLPCFFTSQEINEGKAEQIVKAYHKDRNNFLKNQSH</sequence>
<evidence type="ECO:0000256" key="10">
    <source>
        <dbReference type="ARBA" id="ARBA00022840"/>
    </source>
</evidence>
<keyword evidence="13 14" id="KW-0472">Membrane</keyword>
<dbReference type="CDD" id="cd06225">
    <property type="entry name" value="HAMP"/>
    <property type="match status" value="1"/>
</dbReference>
<dbReference type="InterPro" id="IPR003594">
    <property type="entry name" value="HATPase_dom"/>
</dbReference>
<dbReference type="Gene3D" id="3.30.565.10">
    <property type="entry name" value="Histidine kinase-like ATPase, C-terminal domain"/>
    <property type="match status" value="1"/>
</dbReference>
<dbReference type="RefSeq" id="WP_112785461.1">
    <property type="nucleotide sequence ID" value="NZ_CP030041.1"/>
</dbReference>
<dbReference type="OrthoDB" id="594725at2"/>
<evidence type="ECO:0000313" key="18">
    <source>
        <dbReference type="Proteomes" id="UP000248688"/>
    </source>
</evidence>
<evidence type="ECO:0000256" key="2">
    <source>
        <dbReference type="ARBA" id="ARBA00004651"/>
    </source>
</evidence>
<evidence type="ECO:0000256" key="5">
    <source>
        <dbReference type="ARBA" id="ARBA00022553"/>
    </source>
</evidence>
<dbReference type="InterPro" id="IPR050398">
    <property type="entry name" value="HssS/ArlS-like"/>
</dbReference>
<proteinExistence type="predicted"/>
<dbReference type="PROSITE" id="PS50109">
    <property type="entry name" value="HIS_KIN"/>
    <property type="match status" value="1"/>
</dbReference>
<dbReference type="InterPro" id="IPR003661">
    <property type="entry name" value="HisK_dim/P_dom"/>
</dbReference>
<dbReference type="PANTHER" id="PTHR45528:SF1">
    <property type="entry name" value="SENSOR HISTIDINE KINASE CPXA"/>
    <property type="match status" value="1"/>
</dbReference>
<organism evidence="17 18">
    <name type="scientific">Echinicola strongylocentroti</name>
    <dbReference type="NCBI Taxonomy" id="1795355"/>
    <lineage>
        <taxon>Bacteria</taxon>
        <taxon>Pseudomonadati</taxon>
        <taxon>Bacteroidota</taxon>
        <taxon>Cytophagia</taxon>
        <taxon>Cytophagales</taxon>
        <taxon>Cyclobacteriaceae</taxon>
        <taxon>Echinicola</taxon>
    </lineage>
</organism>
<feature type="domain" description="HAMP" evidence="16">
    <location>
        <begin position="177"/>
        <end position="231"/>
    </location>
</feature>
<keyword evidence="9 17" id="KW-0418">Kinase</keyword>
<dbReference type="Pfam" id="PF00512">
    <property type="entry name" value="HisKA"/>
    <property type="match status" value="1"/>
</dbReference>
<dbReference type="Gene3D" id="1.10.287.130">
    <property type="match status" value="1"/>
</dbReference>
<evidence type="ECO:0000256" key="14">
    <source>
        <dbReference type="SAM" id="Phobius"/>
    </source>
</evidence>
<evidence type="ECO:0000256" key="13">
    <source>
        <dbReference type="ARBA" id="ARBA00023136"/>
    </source>
</evidence>
<dbReference type="PRINTS" id="PR00344">
    <property type="entry name" value="BCTRLSENSOR"/>
</dbReference>
<dbReference type="KEGG" id="est:DN752_19180"/>